<dbReference type="GO" id="GO:0004112">
    <property type="term" value="F:cyclic-nucleotide phosphodiesterase activity"/>
    <property type="evidence" value="ECO:0007669"/>
    <property type="project" value="InterPro"/>
</dbReference>
<gene>
    <name evidence="6" type="ORF">LCGC14_0000320</name>
</gene>
<dbReference type="Pfam" id="PF00149">
    <property type="entry name" value="Metallophos"/>
    <property type="match status" value="1"/>
</dbReference>
<evidence type="ECO:0000256" key="2">
    <source>
        <dbReference type="ARBA" id="ARBA00022801"/>
    </source>
</evidence>
<name>A0A0F9Z494_9ZZZZ</name>
<evidence type="ECO:0000313" key="6">
    <source>
        <dbReference type="EMBL" id="KKO12024.1"/>
    </source>
</evidence>
<keyword evidence="2" id="KW-0378">Hydrolase</keyword>
<keyword evidence="3" id="KW-0408">Iron</keyword>
<comment type="similarity">
    <text evidence="4">Belongs to the cyclic nucleotide phosphodiesterase class-III family.</text>
</comment>
<comment type="caution">
    <text evidence="6">The sequence shown here is derived from an EMBL/GenBank/DDBJ whole genome shotgun (WGS) entry which is preliminary data.</text>
</comment>
<dbReference type="PANTHER" id="PTHR42988:SF2">
    <property type="entry name" value="CYCLIC NUCLEOTIDE PHOSPHODIESTERASE CBUA0032-RELATED"/>
    <property type="match status" value="1"/>
</dbReference>
<dbReference type="InterPro" id="IPR004843">
    <property type="entry name" value="Calcineurin-like_PHP"/>
</dbReference>
<accession>A0A0F9Z494</accession>
<protein>
    <recommendedName>
        <fullName evidence="5">Calcineurin-like phosphoesterase domain-containing protein</fullName>
    </recommendedName>
</protein>
<sequence>MQTQTRDDRARPLRLIQITDTHLYRDPAAALLGLNTEDSFVRVVDLIAQQQPDPDWIVATGDIAQDASVEAYQRFVDTIARIPAPFCWIPGNHDKRDTMTRTPAFKAAYMERVQLGNWLIIMLDTSVPGEVHGRLSDQELAHLEASLASVGCDKRGANDETVDHALVCLHHNPIPGTASWMQEIGLHNADAFLEILKRHDSVRGVVYGHIHQALDFEAHGQQFYCTPSTCIQFKPGVEDFTLDLRSPAYRWFDLHADGRIESKVERLQNYEIKVDQSAGGY</sequence>
<dbReference type="SUPFAM" id="SSF56300">
    <property type="entry name" value="Metallo-dependent phosphatases"/>
    <property type="match status" value="1"/>
</dbReference>
<reference evidence="6" key="1">
    <citation type="journal article" date="2015" name="Nature">
        <title>Complex archaea that bridge the gap between prokaryotes and eukaryotes.</title>
        <authorList>
            <person name="Spang A."/>
            <person name="Saw J.H."/>
            <person name="Jorgensen S.L."/>
            <person name="Zaremba-Niedzwiedzka K."/>
            <person name="Martijn J."/>
            <person name="Lind A.E."/>
            <person name="van Eijk R."/>
            <person name="Schleper C."/>
            <person name="Guy L."/>
            <person name="Ettema T.J."/>
        </authorList>
    </citation>
    <scope>NUCLEOTIDE SEQUENCE</scope>
</reference>
<dbReference type="InterPro" id="IPR050884">
    <property type="entry name" value="CNP_phosphodiesterase-III"/>
</dbReference>
<dbReference type="EMBL" id="LAZR01000001">
    <property type="protein sequence ID" value="KKO12024.1"/>
    <property type="molecule type" value="Genomic_DNA"/>
</dbReference>
<dbReference type="InterPro" id="IPR026575">
    <property type="entry name" value="GpdQ/CpdA-like"/>
</dbReference>
<dbReference type="NCBIfam" id="NF008359">
    <property type="entry name" value="PRK11148.1"/>
    <property type="match status" value="1"/>
</dbReference>
<dbReference type="AlphaFoldDB" id="A0A0F9Z494"/>
<evidence type="ECO:0000256" key="3">
    <source>
        <dbReference type="ARBA" id="ARBA00023004"/>
    </source>
</evidence>
<dbReference type="InterPro" id="IPR029052">
    <property type="entry name" value="Metallo-depent_PP-like"/>
</dbReference>
<dbReference type="GO" id="GO:0046872">
    <property type="term" value="F:metal ion binding"/>
    <property type="evidence" value="ECO:0007669"/>
    <property type="project" value="UniProtKB-KW"/>
</dbReference>
<evidence type="ECO:0000256" key="1">
    <source>
        <dbReference type="ARBA" id="ARBA00022723"/>
    </source>
</evidence>
<keyword evidence="1" id="KW-0479">Metal-binding</keyword>
<organism evidence="6">
    <name type="scientific">marine sediment metagenome</name>
    <dbReference type="NCBI Taxonomy" id="412755"/>
    <lineage>
        <taxon>unclassified sequences</taxon>
        <taxon>metagenomes</taxon>
        <taxon>ecological metagenomes</taxon>
    </lineage>
</organism>
<evidence type="ECO:0000259" key="5">
    <source>
        <dbReference type="Pfam" id="PF00149"/>
    </source>
</evidence>
<proteinExistence type="inferred from homology"/>
<dbReference type="CDD" id="cd07402">
    <property type="entry name" value="MPP_GpdQ"/>
    <property type="match status" value="1"/>
</dbReference>
<evidence type="ECO:0000256" key="4">
    <source>
        <dbReference type="ARBA" id="ARBA00025742"/>
    </source>
</evidence>
<dbReference type="PANTHER" id="PTHR42988">
    <property type="entry name" value="PHOSPHOHYDROLASE"/>
    <property type="match status" value="1"/>
</dbReference>
<feature type="domain" description="Calcineurin-like phosphoesterase" evidence="5">
    <location>
        <begin position="13"/>
        <end position="212"/>
    </location>
</feature>
<dbReference type="Gene3D" id="3.60.21.10">
    <property type="match status" value="1"/>
</dbReference>